<dbReference type="EMBL" id="QGKV02000759">
    <property type="protein sequence ID" value="KAF3565466.1"/>
    <property type="molecule type" value="Genomic_DNA"/>
</dbReference>
<dbReference type="OrthoDB" id="1058548at2759"/>
<proteinExistence type="predicted"/>
<dbReference type="Gene3D" id="2.80.10.50">
    <property type="match status" value="1"/>
</dbReference>
<evidence type="ECO:0000313" key="3">
    <source>
        <dbReference type="Proteomes" id="UP000266723"/>
    </source>
</evidence>
<protein>
    <submittedName>
        <fullName evidence="1">Uncharacterized protein</fullName>
    </submittedName>
</protein>
<reference evidence="2 3" key="3">
    <citation type="journal article" date="2020" name="BMC Genomics">
        <title>Intraspecific diversification of the crop wild relative Brassica cretica Lam. using demographic model selection.</title>
        <authorList>
            <person name="Kioukis A."/>
            <person name="Michalopoulou V.A."/>
            <person name="Briers L."/>
            <person name="Pirintsos S."/>
            <person name="Studholme D.J."/>
            <person name="Pavlidis P."/>
            <person name="Sarris P.F."/>
        </authorList>
    </citation>
    <scope>NUCLEOTIDE SEQUENCE [LARGE SCALE GENOMIC DNA]</scope>
    <source>
        <strain evidence="3">cv. PFS-1207/04</strain>
        <strain evidence="2">PFS-1207/04</strain>
    </source>
</reference>
<evidence type="ECO:0000313" key="1">
    <source>
        <dbReference type="EMBL" id="KAF2574284.1"/>
    </source>
</evidence>
<name>A0A8S9IWX7_BRACR</name>
<evidence type="ECO:0000313" key="2">
    <source>
        <dbReference type="EMBL" id="KAF3565466.1"/>
    </source>
</evidence>
<dbReference type="Pfam" id="PF00197">
    <property type="entry name" value="Kunitz_legume"/>
    <property type="match status" value="1"/>
</dbReference>
<dbReference type="AlphaFoldDB" id="A0A8S9IWX7"/>
<dbReference type="InterPro" id="IPR002160">
    <property type="entry name" value="Prot_inh_Kunz-lg"/>
</dbReference>
<dbReference type="InterPro" id="IPR011065">
    <property type="entry name" value="Kunitz_inhibitor_STI-like_sf"/>
</dbReference>
<keyword evidence="3" id="KW-1185">Reference proteome</keyword>
<organism evidence="1">
    <name type="scientific">Brassica cretica</name>
    <name type="common">Mustard</name>
    <dbReference type="NCBI Taxonomy" id="69181"/>
    <lineage>
        <taxon>Eukaryota</taxon>
        <taxon>Viridiplantae</taxon>
        <taxon>Streptophyta</taxon>
        <taxon>Embryophyta</taxon>
        <taxon>Tracheophyta</taxon>
        <taxon>Spermatophyta</taxon>
        <taxon>Magnoliopsida</taxon>
        <taxon>eudicotyledons</taxon>
        <taxon>Gunneridae</taxon>
        <taxon>Pentapetalae</taxon>
        <taxon>rosids</taxon>
        <taxon>malvids</taxon>
        <taxon>Brassicales</taxon>
        <taxon>Brassicaceae</taxon>
        <taxon>Brassiceae</taxon>
        <taxon>Brassica</taxon>
    </lineage>
</organism>
<dbReference type="EMBL" id="QGKY02001015">
    <property type="protein sequence ID" value="KAF2574284.1"/>
    <property type="molecule type" value="Genomic_DNA"/>
</dbReference>
<gene>
    <name evidence="2" type="ORF">DY000_02013862</name>
    <name evidence="1" type="ORF">F2Q70_00002427</name>
</gene>
<reference evidence="1" key="1">
    <citation type="submission" date="2019-12" db="EMBL/GenBank/DDBJ databases">
        <title>Genome sequencing and annotation of Brassica cretica.</title>
        <authorList>
            <person name="Studholme D.J."/>
            <person name="Sarris P.F."/>
        </authorList>
    </citation>
    <scope>NUCLEOTIDE SEQUENCE</scope>
    <source>
        <strain evidence="1">PFS-102/07</strain>
        <tissue evidence="1">Leaf</tissue>
    </source>
</reference>
<dbReference type="GO" id="GO:0004866">
    <property type="term" value="F:endopeptidase inhibitor activity"/>
    <property type="evidence" value="ECO:0007669"/>
    <property type="project" value="InterPro"/>
</dbReference>
<comment type="caution">
    <text evidence="1">The sequence shown here is derived from an EMBL/GenBank/DDBJ whole genome shotgun (WGS) entry which is preliminary data.</text>
</comment>
<sequence>MFVLSSDVVRVSIDLSIKFIMPSHCGESDFWRVPDSSLLVKEVVPSGSMSSNDSTFTIKKSDVFYKFAFSSGDKPMDFGLEAIGRGVARLILSNNSDLRVSFVSVCM</sequence>
<accession>A0A8S9IWX7</accession>
<dbReference type="SUPFAM" id="SSF50386">
    <property type="entry name" value="STI-like"/>
    <property type="match status" value="1"/>
</dbReference>
<reference evidence="2" key="2">
    <citation type="submission" date="2019-12" db="EMBL/GenBank/DDBJ databases">
        <authorList>
            <person name="Studholme D.J."/>
            <person name="Sarris P."/>
        </authorList>
    </citation>
    <scope>NUCLEOTIDE SEQUENCE</scope>
    <source>
        <strain evidence="2">PFS-1207/04</strain>
        <tissue evidence="2">Leaf</tissue>
    </source>
</reference>
<dbReference type="Proteomes" id="UP000266723">
    <property type="component" value="Unassembled WGS sequence"/>
</dbReference>